<accession>T1D992</accession>
<name>T1D992_9ZZZZ</name>
<evidence type="ECO:0000313" key="1">
    <source>
        <dbReference type="EMBL" id="EQD78760.1"/>
    </source>
</evidence>
<protein>
    <submittedName>
        <fullName evidence="1">Succinyl-diaminopimelate desuccinylase / N-acetylornithine deacetylase</fullName>
    </submittedName>
</protein>
<reference evidence="1" key="1">
    <citation type="submission" date="2013-08" db="EMBL/GenBank/DDBJ databases">
        <authorList>
            <person name="Mendez C."/>
            <person name="Richter M."/>
            <person name="Ferrer M."/>
            <person name="Sanchez J."/>
        </authorList>
    </citation>
    <scope>NUCLEOTIDE SEQUENCE</scope>
</reference>
<dbReference type="AlphaFoldDB" id="T1D992"/>
<dbReference type="InterPro" id="IPR002933">
    <property type="entry name" value="Peptidase_M20"/>
</dbReference>
<comment type="caution">
    <text evidence="1">The sequence shown here is derived from an EMBL/GenBank/DDBJ whole genome shotgun (WGS) entry which is preliminary data.</text>
</comment>
<sequence>DNINTIPGIEAMHMDCRILPMYDLDNVIDDTNRFIREFEANSQVGISYELVQKEQAPVQTDPKSDIFKELSNSILKVKGKEPRIVGIGGGTCAAFFRHTGIDAAVWATTVPEVAHQADEYCIINHITEDLRIITDLLTNTENHSSS</sequence>
<dbReference type="EMBL" id="AUZX01001568">
    <property type="protein sequence ID" value="EQD78760.1"/>
    <property type="molecule type" value="Genomic_DNA"/>
</dbReference>
<gene>
    <name evidence="1" type="ORF">B1A_02097</name>
</gene>
<proteinExistence type="predicted"/>
<dbReference type="Gene3D" id="3.40.630.10">
    <property type="entry name" value="Zn peptidases"/>
    <property type="match status" value="1"/>
</dbReference>
<organism evidence="1">
    <name type="scientific">mine drainage metagenome</name>
    <dbReference type="NCBI Taxonomy" id="410659"/>
    <lineage>
        <taxon>unclassified sequences</taxon>
        <taxon>metagenomes</taxon>
        <taxon>ecological metagenomes</taxon>
    </lineage>
</organism>
<dbReference type="InterPro" id="IPR050072">
    <property type="entry name" value="Peptidase_M20A"/>
</dbReference>
<dbReference type="PANTHER" id="PTHR43808">
    <property type="entry name" value="ACETYLORNITHINE DEACETYLASE"/>
    <property type="match status" value="1"/>
</dbReference>
<dbReference type="PANTHER" id="PTHR43808:SF32">
    <property type="entry name" value="ARGE_DAPE-RELATED DEACYLASE"/>
    <property type="match status" value="1"/>
</dbReference>
<dbReference type="GO" id="GO:0016787">
    <property type="term" value="F:hydrolase activity"/>
    <property type="evidence" value="ECO:0007669"/>
    <property type="project" value="InterPro"/>
</dbReference>
<feature type="non-terminal residue" evidence="1">
    <location>
        <position position="1"/>
    </location>
</feature>
<dbReference type="Gene3D" id="3.30.70.360">
    <property type="match status" value="1"/>
</dbReference>
<reference evidence="1" key="2">
    <citation type="journal article" date="2014" name="ISME J.">
        <title>Microbial stratification in low pH oxic and suboxic macroscopic growths along an acid mine drainage.</title>
        <authorList>
            <person name="Mendez-Garcia C."/>
            <person name="Mesa V."/>
            <person name="Sprenger R.R."/>
            <person name="Richter M."/>
            <person name="Diez M.S."/>
            <person name="Solano J."/>
            <person name="Bargiela R."/>
            <person name="Golyshina O.V."/>
            <person name="Manteca A."/>
            <person name="Ramos J.L."/>
            <person name="Gallego J.R."/>
            <person name="Llorente I."/>
            <person name="Martins Dos Santos V.A."/>
            <person name="Jensen O.N."/>
            <person name="Pelaez A.I."/>
            <person name="Sanchez J."/>
            <person name="Ferrer M."/>
        </authorList>
    </citation>
    <scope>NUCLEOTIDE SEQUENCE</scope>
</reference>
<dbReference type="SUPFAM" id="SSF53187">
    <property type="entry name" value="Zn-dependent exopeptidases"/>
    <property type="match status" value="1"/>
</dbReference>
<dbReference type="Pfam" id="PF01546">
    <property type="entry name" value="Peptidase_M20"/>
    <property type="match status" value="1"/>
</dbReference>